<sequence length="243" mass="28195">MLTDTNRNKVSAYFPAALTLADLQNDQIISEDSDVDLSQSKLQRLGIDISSLHAPESSDKKDELSDVKTGLQEFNKSIQQYTKKFNDTQNHLDRFDLTSNIEQFKQKIQELQVELQTDPPTSDPYKISLHSIRQTTDTKTPQTFTTTTNKQPNQTQNQSYSSAGQSYQLPHLNSTNFKTQQNTRPDPLGNLSEKLEYHRIKYYDQFMPDNQKLLNNPLKYLKYKLDCQNRFNMEHCLDSLINY</sequence>
<dbReference type="OrthoDB" id="285963at2759"/>
<evidence type="ECO:0000313" key="3">
    <source>
        <dbReference type="Proteomes" id="UP000692954"/>
    </source>
</evidence>
<keyword evidence="3" id="KW-1185">Reference proteome</keyword>
<comment type="caution">
    <text evidence="2">The sequence shown here is derived from an EMBL/GenBank/DDBJ whole genome shotgun (WGS) entry which is preliminary data.</text>
</comment>
<feature type="region of interest" description="Disordered" evidence="1">
    <location>
        <begin position="115"/>
        <end position="190"/>
    </location>
</feature>
<protein>
    <submittedName>
        <fullName evidence="2">Uncharacterized protein</fullName>
    </submittedName>
</protein>
<feature type="compositionally biased region" description="Low complexity" evidence="1">
    <location>
        <begin position="134"/>
        <end position="158"/>
    </location>
</feature>
<dbReference type="AlphaFoldDB" id="A0A8S1RKR6"/>
<evidence type="ECO:0000313" key="2">
    <source>
        <dbReference type="EMBL" id="CAD8127325.1"/>
    </source>
</evidence>
<gene>
    <name evidence="2" type="ORF">PSON_ATCC_30995.1.T1750049</name>
</gene>
<proteinExistence type="predicted"/>
<evidence type="ECO:0000256" key="1">
    <source>
        <dbReference type="SAM" id="MobiDB-lite"/>
    </source>
</evidence>
<reference evidence="2" key="1">
    <citation type="submission" date="2021-01" db="EMBL/GenBank/DDBJ databases">
        <authorList>
            <consortium name="Genoscope - CEA"/>
            <person name="William W."/>
        </authorList>
    </citation>
    <scope>NUCLEOTIDE SEQUENCE</scope>
</reference>
<organism evidence="2 3">
    <name type="scientific">Paramecium sonneborni</name>
    <dbReference type="NCBI Taxonomy" id="65129"/>
    <lineage>
        <taxon>Eukaryota</taxon>
        <taxon>Sar</taxon>
        <taxon>Alveolata</taxon>
        <taxon>Ciliophora</taxon>
        <taxon>Intramacronucleata</taxon>
        <taxon>Oligohymenophorea</taxon>
        <taxon>Peniculida</taxon>
        <taxon>Parameciidae</taxon>
        <taxon>Paramecium</taxon>
    </lineage>
</organism>
<dbReference type="Proteomes" id="UP000692954">
    <property type="component" value="Unassembled WGS sequence"/>
</dbReference>
<name>A0A8S1RKR6_9CILI</name>
<dbReference type="EMBL" id="CAJJDN010000175">
    <property type="protein sequence ID" value="CAD8127325.1"/>
    <property type="molecule type" value="Genomic_DNA"/>
</dbReference>
<feature type="compositionally biased region" description="Polar residues" evidence="1">
    <location>
        <begin position="159"/>
        <end position="184"/>
    </location>
</feature>
<accession>A0A8S1RKR6</accession>